<organism evidence="1 2">
    <name type="scientific">Maccoyibacter intestinihominis</name>
    <dbReference type="NCBI Taxonomy" id="3133499"/>
    <lineage>
        <taxon>Bacteria</taxon>
        <taxon>Bacillati</taxon>
        <taxon>Bacillota</taxon>
        <taxon>Clostridia</taxon>
        <taxon>Lachnospirales</taxon>
        <taxon>Lachnospiraceae</taxon>
        <taxon>Maccoyibacter</taxon>
    </lineage>
</organism>
<sequence length="51" mass="5887">MIKIPYCLRCKNVRKGMVCDAYPDRIPEEVLSKEKKEGTICNNNVGFVKVR</sequence>
<dbReference type="EMBL" id="JBBMEX010000002">
    <property type="protein sequence ID" value="MEQ2556728.1"/>
    <property type="molecule type" value="Genomic_DNA"/>
</dbReference>
<evidence type="ECO:0000313" key="2">
    <source>
        <dbReference type="Proteomes" id="UP001454489"/>
    </source>
</evidence>
<dbReference type="Proteomes" id="UP001454489">
    <property type="component" value="Unassembled WGS sequence"/>
</dbReference>
<evidence type="ECO:0000313" key="1">
    <source>
        <dbReference type="EMBL" id="MEQ2556728.1"/>
    </source>
</evidence>
<keyword evidence="2" id="KW-1185">Reference proteome</keyword>
<gene>
    <name evidence="1" type="ORF">WMO43_02370</name>
</gene>
<dbReference type="RefSeq" id="WP_353529751.1">
    <property type="nucleotide sequence ID" value="NZ_JBBMEX010000002.1"/>
</dbReference>
<name>A0ABV1HAI6_9FIRM</name>
<accession>A0ABV1HAI6</accession>
<reference evidence="1 2" key="1">
    <citation type="submission" date="2024-03" db="EMBL/GenBank/DDBJ databases">
        <title>Human intestinal bacterial collection.</title>
        <authorList>
            <person name="Pauvert C."/>
            <person name="Hitch T.C.A."/>
            <person name="Clavel T."/>
        </authorList>
    </citation>
    <scope>NUCLEOTIDE SEQUENCE [LARGE SCALE GENOMIC DNA]</scope>
    <source>
        <strain evidence="1 2">CLA-AA-H185</strain>
    </source>
</reference>
<proteinExistence type="predicted"/>
<protein>
    <submittedName>
        <fullName evidence="1">Uncharacterized protein</fullName>
    </submittedName>
</protein>
<comment type="caution">
    <text evidence="1">The sequence shown here is derived from an EMBL/GenBank/DDBJ whole genome shotgun (WGS) entry which is preliminary data.</text>
</comment>